<evidence type="ECO:0000313" key="2">
    <source>
        <dbReference type="EMBL" id="AGS52758.1"/>
    </source>
</evidence>
<dbReference type="AlphaFoldDB" id="A0A806JZT0"/>
<keyword evidence="1" id="KW-1133">Transmembrane helix</keyword>
<reference evidence="2" key="1">
    <citation type="submission" date="2012-03" db="EMBL/GenBank/DDBJ databases">
        <title>Functional metagenomics reveals considerable lignocellulase gene clusters in the gut microbiome of a wood-feeding higher termite.</title>
        <authorList>
            <person name="Liu N."/>
        </authorList>
    </citation>
    <scope>NUCLEOTIDE SEQUENCE</scope>
</reference>
<organism evidence="2">
    <name type="scientific">uncultured bacterium contig00091</name>
    <dbReference type="NCBI Taxonomy" id="1181562"/>
    <lineage>
        <taxon>Bacteria</taxon>
        <taxon>environmental samples</taxon>
    </lineage>
</organism>
<name>A0A806JZT0_9BACT</name>
<accession>A0A806JZT0</accession>
<keyword evidence="1" id="KW-0812">Transmembrane</keyword>
<evidence type="ECO:0000256" key="1">
    <source>
        <dbReference type="SAM" id="Phobius"/>
    </source>
</evidence>
<protein>
    <submittedName>
        <fullName evidence="2">Uncharacterized protein</fullName>
    </submittedName>
</protein>
<feature type="transmembrane region" description="Helical" evidence="1">
    <location>
        <begin position="12"/>
        <end position="34"/>
    </location>
</feature>
<dbReference type="EMBL" id="JQ844207">
    <property type="protein sequence ID" value="AGS52758.1"/>
    <property type="molecule type" value="Genomic_DNA"/>
</dbReference>
<keyword evidence="1" id="KW-0472">Membrane</keyword>
<sequence>MKIQNAIILLQTIKLICIALALAAISMSAVSIYYKERDIIVNHFSLIKLKVRSNS</sequence>
<proteinExistence type="predicted"/>